<dbReference type="InterPro" id="IPR002880">
    <property type="entry name" value="Pyrv_Fd/Flavodoxin_OxRdtase_N"/>
</dbReference>
<reference evidence="4" key="2">
    <citation type="journal article" date="2014" name="ISME J.">
        <title>Microbial stratification in low pH oxic and suboxic macroscopic growths along an acid mine drainage.</title>
        <authorList>
            <person name="Mendez-Garcia C."/>
            <person name="Mesa V."/>
            <person name="Sprenger R.R."/>
            <person name="Richter M."/>
            <person name="Diez M.S."/>
            <person name="Solano J."/>
            <person name="Bargiela R."/>
            <person name="Golyshina O.V."/>
            <person name="Manteca A."/>
            <person name="Ramos J.L."/>
            <person name="Gallego J.R."/>
            <person name="Llorente I."/>
            <person name="Martins Dos Santos V.A."/>
            <person name="Jensen O.N."/>
            <person name="Pelaez A.I."/>
            <person name="Sanchez J."/>
            <person name="Ferrer M."/>
        </authorList>
    </citation>
    <scope>NUCLEOTIDE SEQUENCE</scope>
</reference>
<organism evidence="4">
    <name type="scientific">mine drainage metagenome</name>
    <dbReference type="NCBI Taxonomy" id="410659"/>
    <lineage>
        <taxon>unclassified sequences</taxon>
        <taxon>metagenomes</taxon>
        <taxon>ecological metagenomes</taxon>
    </lineage>
</organism>
<name>T0ZCM7_9ZZZZ</name>
<keyword evidence="4" id="KW-0670">Pyruvate</keyword>
<dbReference type="InterPro" id="IPR033248">
    <property type="entry name" value="Transketolase_C"/>
</dbReference>
<comment type="caution">
    <text evidence="4">The sequence shown here is derived from an EMBL/GenBank/DDBJ whole genome shotgun (WGS) entry which is preliminary data.</text>
</comment>
<dbReference type="AlphaFoldDB" id="T0ZCM7"/>
<dbReference type="GO" id="GO:0016491">
    <property type="term" value="F:oxidoreductase activity"/>
    <property type="evidence" value="ECO:0007669"/>
    <property type="project" value="UniProtKB-KW"/>
</dbReference>
<proteinExistence type="predicted"/>
<protein>
    <submittedName>
        <fullName evidence="4">Pyruvate flavodoxin/ferredoxin oxidoreductase domain-containing protein</fullName>
    </submittedName>
</protein>
<dbReference type="Gene3D" id="3.40.50.970">
    <property type="match status" value="1"/>
</dbReference>
<dbReference type="SUPFAM" id="SSF52518">
    <property type="entry name" value="Thiamin diphosphate-binding fold (THDP-binding)"/>
    <property type="match status" value="1"/>
</dbReference>
<feature type="domain" description="Transketolase C-terminal" evidence="3">
    <location>
        <begin position="260"/>
        <end position="324"/>
    </location>
</feature>
<gene>
    <name evidence="4" type="ORF">B1B_12871</name>
</gene>
<feature type="non-terminal residue" evidence="4">
    <location>
        <position position="1"/>
    </location>
</feature>
<evidence type="ECO:0000259" key="2">
    <source>
        <dbReference type="Pfam" id="PF01855"/>
    </source>
</evidence>
<evidence type="ECO:0000259" key="3">
    <source>
        <dbReference type="Pfam" id="PF02780"/>
    </source>
</evidence>
<dbReference type="EMBL" id="AUZY01008452">
    <property type="protein sequence ID" value="EQD45846.1"/>
    <property type="molecule type" value="Genomic_DNA"/>
</dbReference>
<dbReference type="Gene3D" id="3.40.50.920">
    <property type="match status" value="1"/>
</dbReference>
<dbReference type="Pfam" id="PF01855">
    <property type="entry name" value="POR_N"/>
    <property type="match status" value="1"/>
</dbReference>
<dbReference type="InterPro" id="IPR050722">
    <property type="entry name" value="Pyruvate:ferred/Flavod_OxRd"/>
</dbReference>
<dbReference type="Pfam" id="PF02780">
    <property type="entry name" value="Transketolase_C"/>
    <property type="match status" value="1"/>
</dbReference>
<dbReference type="PANTHER" id="PTHR32154:SF20">
    <property type="entry name" value="2-OXOGLUTARATE OXIDOREDUCTASE SUBUNIT KORA"/>
    <property type="match status" value="1"/>
</dbReference>
<evidence type="ECO:0000256" key="1">
    <source>
        <dbReference type="ARBA" id="ARBA00023002"/>
    </source>
</evidence>
<feature type="domain" description="Pyruvate flavodoxin/ferredoxin oxidoreductase pyrimidine binding" evidence="2">
    <location>
        <begin position="5"/>
        <end position="218"/>
    </location>
</feature>
<dbReference type="InterPro" id="IPR029061">
    <property type="entry name" value="THDP-binding"/>
</dbReference>
<accession>T0ZCM7</accession>
<reference evidence="4" key="1">
    <citation type="submission" date="2013-08" db="EMBL/GenBank/DDBJ databases">
        <authorList>
            <person name="Mendez C."/>
            <person name="Richter M."/>
            <person name="Ferrer M."/>
            <person name="Sanchez J."/>
        </authorList>
    </citation>
    <scope>NUCLEOTIDE SEQUENCE</scope>
</reference>
<evidence type="ECO:0000313" key="4">
    <source>
        <dbReference type="EMBL" id="EQD45846.1"/>
    </source>
</evidence>
<sequence>VPDLTPASSIMHWLAEHSHTLGIVVKQAEDELAAINMAIGASYGGVRAMTATSGGGFSLMVEALGMAGMTETPLVVVESQRAGPSTGLPTKTEQGDLNLMLGAGQGDFPRAILAPTHPADAFRRTIEAFELAEKWQTPILVASDLHLSENHATVDREEFDLSYVPTSLFTVEPNGHEYLRYQYTPNGVSPRSFPGQAGLQYVAGSDEHDEKGHLVSDIKSGIPKWVAERARMMEKRMRKLDGLAVEVPPPAFEGPADAPLTFVAWGSTVGAVRDAMRALAARGVSTNLLHFPAVFPLDHAAVRAALGRTHRTLLVEANYTGQFGRLLRAETGAEFPDRLLKYDGEPFYPHEIVARALEMLNHGGK</sequence>
<dbReference type="CDD" id="cd07034">
    <property type="entry name" value="TPP_PYR_PFOR_IOR-alpha_like"/>
    <property type="match status" value="1"/>
</dbReference>
<dbReference type="GO" id="GO:0006979">
    <property type="term" value="P:response to oxidative stress"/>
    <property type="evidence" value="ECO:0007669"/>
    <property type="project" value="TreeGrafter"/>
</dbReference>
<keyword evidence="1" id="KW-0560">Oxidoreductase</keyword>
<dbReference type="InterPro" id="IPR009014">
    <property type="entry name" value="Transketo_C/PFOR_II"/>
</dbReference>
<dbReference type="SUPFAM" id="SSF52922">
    <property type="entry name" value="TK C-terminal domain-like"/>
    <property type="match status" value="1"/>
</dbReference>
<dbReference type="PANTHER" id="PTHR32154">
    <property type="entry name" value="PYRUVATE-FLAVODOXIN OXIDOREDUCTASE-RELATED"/>
    <property type="match status" value="1"/>
</dbReference>